<evidence type="ECO:0000313" key="2">
    <source>
        <dbReference type="Proteomes" id="UP000034301"/>
    </source>
</evidence>
<dbReference type="EMBL" id="LBYC01000005">
    <property type="protein sequence ID" value="KKR43292.1"/>
    <property type="molecule type" value="Genomic_DNA"/>
</dbReference>
<evidence type="ECO:0000313" key="1">
    <source>
        <dbReference type="EMBL" id="KKR43292.1"/>
    </source>
</evidence>
<gene>
    <name evidence="1" type="ORF">UT78_C0005G0016</name>
</gene>
<accession>A0A0G0TZC1</accession>
<dbReference type="Proteomes" id="UP000034301">
    <property type="component" value="Unassembled WGS sequence"/>
</dbReference>
<protein>
    <submittedName>
        <fullName evidence="1">Uncharacterized protein</fullName>
    </submittedName>
</protein>
<name>A0A0G0TZC1_9BACT</name>
<sequence>MTRIISLKQFNIERPEKILYHLSISNETDLFNNIKGKKLKSFLRKSNEVLEKNNIEWKYEELTEKKFLEWLPYYKGKMEEHDHNILATEEWYREEILKGFNIKALFFYQNGKMVGSGIMAFKDDMVSLAFKATDRITVSHVSYGSLGSIIDFLRLKLICKEGNIKNVITRSRNAFGVFNTTDYLDLRLRFGYTIRPNLDAPVLSDVPVNDEGFAFFYGLQNGELSLYALLSKDINEEEFFNKKNFFSSEIQFKKICY</sequence>
<comment type="caution">
    <text evidence="1">The sequence shown here is derived from an EMBL/GenBank/DDBJ whole genome shotgun (WGS) entry which is preliminary data.</text>
</comment>
<proteinExistence type="predicted"/>
<organism evidence="1 2">
    <name type="scientific">Candidatus Nomurabacteria bacterium GW2011_GWF2_40_12</name>
    <dbReference type="NCBI Taxonomy" id="1618776"/>
    <lineage>
        <taxon>Bacteria</taxon>
        <taxon>Candidatus Nomuraibacteriota</taxon>
    </lineage>
</organism>
<reference evidence="1 2" key="1">
    <citation type="journal article" date="2015" name="Nature">
        <title>rRNA introns, odd ribosomes, and small enigmatic genomes across a large radiation of phyla.</title>
        <authorList>
            <person name="Brown C.T."/>
            <person name="Hug L.A."/>
            <person name="Thomas B.C."/>
            <person name="Sharon I."/>
            <person name="Castelle C.J."/>
            <person name="Singh A."/>
            <person name="Wilkins M.J."/>
            <person name="Williams K.H."/>
            <person name="Banfield J.F."/>
        </authorList>
    </citation>
    <scope>NUCLEOTIDE SEQUENCE [LARGE SCALE GENOMIC DNA]</scope>
</reference>
<dbReference type="AlphaFoldDB" id="A0A0G0TZC1"/>